<feature type="transmembrane region" description="Helical" evidence="7">
    <location>
        <begin position="385"/>
        <end position="410"/>
    </location>
</feature>
<feature type="region of interest" description="Disordered" evidence="6">
    <location>
        <begin position="1"/>
        <end position="28"/>
    </location>
</feature>
<accession>A0A6A5ZSS5</accession>
<feature type="transmembrane region" description="Helical" evidence="7">
    <location>
        <begin position="252"/>
        <end position="272"/>
    </location>
</feature>
<dbReference type="AlphaFoldDB" id="A0A6A5ZSS5"/>
<keyword evidence="5 7" id="KW-0472">Membrane</keyword>
<evidence type="ECO:0000256" key="5">
    <source>
        <dbReference type="ARBA" id="ARBA00023136"/>
    </source>
</evidence>
<gene>
    <name evidence="9" type="ORF">BDV96DRAFT_134306</name>
</gene>
<feature type="transmembrane region" description="Helical" evidence="7">
    <location>
        <begin position="430"/>
        <end position="450"/>
    </location>
</feature>
<evidence type="ECO:0000259" key="8">
    <source>
        <dbReference type="Pfam" id="PF01490"/>
    </source>
</evidence>
<evidence type="ECO:0000256" key="1">
    <source>
        <dbReference type="ARBA" id="ARBA00004141"/>
    </source>
</evidence>
<feature type="transmembrane region" description="Helical" evidence="7">
    <location>
        <begin position="192"/>
        <end position="211"/>
    </location>
</feature>
<evidence type="ECO:0000256" key="2">
    <source>
        <dbReference type="ARBA" id="ARBA00008066"/>
    </source>
</evidence>
<organism evidence="9 10">
    <name type="scientific">Lophiotrema nucula</name>
    <dbReference type="NCBI Taxonomy" id="690887"/>
    <lineage>
        <taxon>Eukaryota</taxon>
        <taxon>Fungi</taxon>
        <taxon>Dikarya</taxon>
        <taxon>Ascomycota</taxon>
        <taxon>Pezizomycotina</taxon>
        <taxon>Dothideomycetes</taxon>
        <taxon>Pleosporomycetidae</taxon>
        <taxon>Pleosporales</taxon>
        <taxon>Lophiotremataceae</taxon>
        <taxon>Lophiotrema</taxon>
    </lineage>
</organism>
<evidence type="ECO:0000256" key="7">
    <source>
        <dbReference type="SAM" id="Phobius"/>
    </source>
</evidence>
<keyword evidence="3 7" id="KW-0812">Transmembrane</keyword>
<evidence type="ECO:0000256" key="3">
    <source>
        <dbReference type="ARBA" id="ARBA00022692"/>
    </source>
</evidence>
<dbReference type="GO" id="GO:0016020">
    <property type="term" value="C:membrane"/>
    <property type="evidence" value="ECO:0007669"/>
    <property type="project" value="UniProtKB-SubCell"/>
</dbReference>
<protein>
    <submittedName>
        <fullName evidence="9">Oligopeptide transporter protein</fullName>
    </submittedName>
</protein>
<name>A0A6A5ZSS5_9PLEO</name>
<comment type="similarity">
    <text evidence="2">Belongs to the amino acid/polyamine transporter 2 family.</text>
</comment>
<feature type="transmembrane region" description="Helical" evidence="7">
    <location>
        <begin position="217"/>
        <end position="240"/>
    </location>
</feature>
<reference evidence="9" key="1">
    <citation type="journal article" date="2020" name="Stud. Mycol.">
        <title>101 Dothideomycetes genomes: a test case for predicting lifestyles and emergence of pathogens.</title>
        <authorList>
            <person name="Haridas S."/>
            <person name="Albert R."/>
            <person name="Binder M."/>
            <person name="Bloem J."/>
            <person name="Labutti K."/>
            <person name="Salamov A."/>
            <person name="Andreopoulos B."/>
            <person name="Baker S."/>
            <person name="Barry K."/>
            <person name="Bills G."/>
            <person name="Bluhm B."/>
            <person name="Cannon C."/>
            <person name="Castanera R."/>
            <person name="Culley D."/>
            <person name="Daum C."/>
            <person name="Ezra D."/>
            <person name="Gonzalez J."/>
            <person name="Henrissat B."/>
            <person name="Kuo A."/>
            <person name="Liang C."/>
            <person name="Lipzen A."/>
            <person name="Lutzoni F."/>
            <person name="Magnuson J."/>
            <person name="Mondo S."/>
            <person name="Nolan M."/>
            <person name="Ohm R."/>
            <person name="Pangilinan J."/>
            <person name="Park H.-J."/>
            <person name="Ramirez L."/>
            <person name="Alfaro M."/>
            <person name="Sun H."/>
            <person name="Tritt A."/>
            <person name="Yoshinaga Y."/>
            <person name="Zwiers L.-H."/>
            <person name="Turgeon B."/>
            <person name="Goodwin S."/>
            <person name="Spatafora J."/>
            <person name="Crous P."/>
            <person name="Grigoriev I."/>
        </authorList>
    </citation>
    <scope>NUCLEOTIDE SEQUENCE</scope>
    <source>
        <strain evidence="9">CBS 627.86</strain>
    </source>
</reference>
<evidence type="ECO:0000313" key="10">
    <source>
        <dbReference type="Proteomes" id="UP000799770"/>
    </source>
</evidence>
<dbReference type="Proteomes" id="UP000799770">
    <property type="component" value="Unassembled WGS sequence"/>
</dbReference>
<keyword evidence="4 7" id="KW-1133">Transmembrane helix</keyword>
<dbReference type="PANTHER" id="PTHR22950">
    <property type="entry name" value="AMINO ACID TRANSPORTER"/>
    <property type="match status" value="1"/>
</dbReference>
<dbReference type="Pfam" id="PF01490">
    <property type="entry name" value="Aa_trans"/>
    <property type="match status" value="1"/>
</dbReference>
<dbReference type="InterPro" id="IPR013057">
    <property type="entry name" value="AA_transpt_TM"/>
</dbReference>
<evidence type="ECO:0000256" key="4">
    <source>
        <dbReference type="ARBA" id="ARBA00022989"/>
    </source>
</evidence>
<dbReference type="OrthoDB" id="40134at2759"/>
<feature type="transmembrane region" description="Helical" evidence="7">
    <location>
        <begin position="144"/>
        <end position="166"/>
    </location>
</feature>
<feature type="transmembrane region" description="Helical" evidence="7">
    <location>
        <begin position="112"/>
        <end position="132"/>
    </location>
</feature>
<evidence type="ECO:0000256" key="6">
    <source>
        <dbReference type="SAM" id="MobiDB-lite"/>
    </source>
</evidence>
<sequence>MAQPAALALDGGDPRLNNGPSGPTAKRLHDTSVTFEEYVYYAKLEREYEKSLPESAPAGTSLRTILGRKQAIDHTASPVVAGSDKNDEKHAVQQPVVADEEWHQASRALKTATWGALFYLITTDVLGPYSVPWALSQMGYGPGVVLYTIFGILAGYSGWQIWQMFLRLDSAQYPMKAFGDIAFRVYGRYSRYLINVLQSIQLVMNVGVIIIQNGQGLYQINSKICYVLCCIIWMLAGMVLGQIRTLQRFGWVANLAVWINIIVMILTMVYVAHNPPNYTASEASNSRGEDFGPIKTYGGSPPYSEGFRTGISGLMQAVYSYGGSMIFCEFISEMRKPSDFWKALIAAESFIFCAYLFFGLFVYSFHGEFVINPAYQGLTGHMLTAGNVMGLITGLIAAALYGNIGVKVIYSNIFVELFNAPALDQKMGKIFWVFLIPIYWATAFVLAAAIPNFSNLSGFVAALCILQFTYTFPPLLKLGCDIQYHAIMADEGFDPATGVTKRNDQGMKRWIRGAKKMWYVNLWNLIYGCGALVTAALGMYASILGLKAAFASGHTTAFSCAGPLGAG</sequence>
<feature type="domain" description="Amino acid transporter transmembrane" evidence="8">
    <location>
        <begin position="111"/>
        <end position="478"/>
    </location>
</feature>
<keyword evidence="10" id="KW-1185">Reference proteome</keyword>
<comment type="subcellular location">
    <subcellularLocation>
        <location evidence="1">Membrane</location>
        <topology evidence="1">Multi-pass membrane protein</topology>
    </subcellularLocation>
</comment>
<feature type="transmembrane region" description="Helical" evidence="7">
    <location>
        <begin position="311"/>
        <end position="331"/>
    </location>
</feature>
<dbReference type="GO" id="GO:0015179">
    <property type="term" value="F:L-amino acid transmembrane transporter activity"/>
    <property type="evidence" value="ECO:0007669"/>
    <property type="project" value="TreeGrafter"/>
</dbReference>
<feature type="transmembrane region" description="Helical" evidence="7">
    <location>
        <begin position="456"/>
        <end position="476"/>
    </location>
</feature>
<feature type="transmembrane region" description="Helical" evidence="7">
    <location>
        <begin position="518"/>
        <end position="543"/>
    </location>
</feature>
<dbReference type="PANTHER" id="PTHR22950:SF461">
    <property type="entry name" value="AMINO ACID TRANSPORTER TRANSMEMBRANE DOMAIN-CONTAINING PROTEIN"/>
    <property type="match status" value="1"/>
</dbReference>
<proteinExistence type="inferred from homology"/>
<dbReference type="EMBL" id="ML977311">
    <property type="protein sequence ID" value="KAF2121933.1"/>
    <property type="molecule type" value="Genomic_DNA"/>
</dbReference>
<evidence type="ECO:0000313" key="9">
    <source>
        <dbReference type="EMBL" id="KAF2121933.1"/>
    </source>
</evidence>
<feature type="transmembrane region" description="Helical" evidence="7">
    <location>
        <begin position="343"/>
        <end position="365"/>
    </location>
</feature>